<comment type="caution">
    <text evidence="7">The sequence shown here is derived from an EMBL/GenBank/DDBJ whole genome shotgun (WGS) entry which is preliminary data.</text>
</comment>
<keyword evidence="3" id="KW-0902">Two-component regulatory system</keyword>
<evidence type="ECO:0000256" key="1">
    <source>
        <dbReference type="ARBA" id="ARBA00022679"/>
    </source>
</evidence>
<gene>
    <name evidence="7" type="ORF">J4G33_10650</name>
</gene>
<feature type="domain" description="Phage shock protein PspC N-terminal" evidence="6">
    <location>
        <begin position="11"/>
        <end position="66"/>
    </location>
</feature>
<accession>A0A939RVC5</accession>
<keyword evidence="1" id="KW-0808">Transferase</keyword>
<dbReference type="RefSeq" id="WP_208055953.1">
    <property type="nucleotide sequence ID" value="NZ_JAGEMK010000005.1"/>
</dbReference>
<feature type="transmembrane region" description="Helical" evidence="4">
    <location>
        <begin position="165"/>
        <end position="183"/>
    </location>
</feature>
<dbReference type="Pfam" id="PF04024">
    <property type="entry name" value="PspC"/>
    <property type="match status" value="1"/>
</dbReference>
<evidence type="ECO:0000256" key="3">
    <source>
        <dbReference type="ARBA" id="ARBA00023012"/>
    </source>
</evidence>
<proteinExistence type="predicted"/>
<dbReference type="PANTHER" id="PTHR24421">
    <property type="entry name" value="NITRATE/NITRITE SENSOR PROTEIN NARX-RELATED"/>
    <property type="match status" value="1"/>
</dbReference>
<feature type="transmembrane region" description="Helical" evidence="4">
    <location>
        <begin position="97"/>
        <end position="120"/>
    </location>
</feature>
<keyword evidence="4" id="KW-1133">Transmembrane helix</keyword>
<reference evidence="7" key="1">
    <citation type="submission" date="2021-03" db="EMBL/GenBank/DDBJ databases">
        <title>Actinotalea soli sp. nov., isolated from soil.</title>
        <authorList>
            <person name="Ping W."/>
            <person name="Zhang J."/>
        </authorList>
    </citation>
    <scope>NUCLEOTIDE SEQUENCE</scope>
    <source>
        <strain evidence="7">BY-33</strain>
    </source>
</reference>
<dbReference type="GO" id="GO:0000160">
    <property type="term" value="P:phosphorelay signal transduction system"/>
    <property type="evidence" value="ECO:0007669"/>
    <property type="project" value="UniProtKB-KW"/>
</dbReference>
<evidence type="ECO:0000259" key="5">
    <source>
        <dbReference type="Pfam" id="PF02518"/>
    </source>
</evidence>
<dbReference type="Gene3D" id="3.30.565.10">
    <property type="entry name" value="Histidine kinase-like ATPase, C-terminal domain"/>
    <property type="match status" value="1"/>
</dbReference>
<feature type="transmembrane region" description="Helical" evidence="4">
    <location>
        <begin position="41"/>
        <end position="62"/>
    </location>
</feature>
<evidence type="ECO:0000313" key="8">
    <source>
        <dbReference type="Proteomes" id="UP000664209"/>
    </source>
</evidence>
<dbReference type="Proteomes" id="UP000664209">
    <property type="component" value="Unassembled WGS sequence"/>
</dbReference>
<dbReference type="InterPro" id="IPR050482">
    <property type="entry name" value="Sensor_HK_TwoCompSys"/>
</dbReference>
<dbReference type="AlphaFoldDB" id="A0A939RVC5"/>
<dbReference type="GO" id="GO:0016301">
    <property type="term" value="F:kinase activity"/>
    <property type="evidence" value="ECO:0007669"/>
    <property type="project" value="UniProtKB-KW"/>
</dbReference>
<evidence type="ECO:0000256" key="2">
    <source>
        <dbReference type="ARBA" id="ARBA00022777"/>
    </source>
</evidence>
<dbReference type="InterPro" id="IPR003594">
    <property type="entry name" value="HATPase_dom"/>
</dbReference>
<protein>
    <submittedName>
        <fullName evidence="7">PspC domain-containing protein</fullName>
    </submittedName>
</protein>
<feature type="transmembrane region" description="Helical" evidence="4">
    <location>
        <begin position="195"/>
        <end position="214"/>
    </location>
</feature>
<evidence type="ECO:0000256" key="4">
    <source>
        <dbReference type="SAM" id="Phobius"/>
    </source>
</evidence>
<feature type="domain" description="Histidine kinase/HSP90-like ATPase" evidence="5">
    <location>
        <begin position="322"/>
        <end position="409"/>
    </location>
</feature>
<name>A0A939RVC5_9CELL</name>
<organism evidence="7 8">
    <name type="scientific">Actinotalea soli</name>
    <dbReference type="NCBI Taxonomy" id="2819234"/>
    <lineage>
        <taxon>Bacteria</taxon>
        <taxon>Bacillati</taxon>
        <taxon>Actinomycetota</taxon>
        <taxon>Actinomycetes</taxon>
        <taxon>Micrococcales</taxon>
        <taxon>Cellulomonadaceae</taxon>
        <taxon>Actinotalea</taxon>
    </lineage>
</organism>
<dbReference type="InterPro" id="IPR036890">
    <property type="entry name" value="HATPase_C_sf"/>
</dbReference>
<dbReference type="EMBL" id="JAGEMK010000005">
    <property type="protein sequence ID" value="MBO1752260.1"/>
    <property type="molecule type" value="Genomic_DNA"/>
</dbReference>
<keyword evidence="4" id="KW-0472">Membrane</keyword>
<keyword evidence="2" id="KW-0418">Kinase</keyword>
<evidence type="ECO:0000259" key="6">
    <source>
        <dbReference type="Pfam" id="PF04024"/>
    </source>
</evidence>
<sequence length="417" mass="44561">MTTDRTTVRLPLRRPAQGRWVGGVCVGLGAHLRMPVATVRLVMGLLVPFGGAGLLLYVWFWVTVPVGDPVRAAAEERPAALSRLAPRLRDPSRRVPLTDIGLGLLLLLAAGLLVAVRAGVPIDYSWVVPALVLLAGTALAWSQLDAVQRGRFLSHAGGRTPVSTLRLTGGTVLAGLGVLLLVGQDEPLDALARSAVAAVAVLAGAALVLAPWWLRLVRELGAERAARARESERADIAAHLHDSVLQTLALIRARATDPDDVARLARAQERELRSWLYDDRTVPGTSLAADLRELVGEVEDSRAVPVETVVVGDLVPDAGTAALLQATREALLNAVVHGRPPVSLYLEVGDGQVEVFVRDHGDGFDLTDVPVDRFGVRESIIGRVRRRGGTASVTSRPDRGTEVHLCLPTDLDEGEQR</sequence>
<evidence type="ECO:0000313" key="7">
    <source>
        <dbReference type="EMBL" id="MBO1752260.1"/>
    </source>
</evidence>
<keyword evidence="8" id="KW-1185">Reference proteome</keyword>
<feature type="transmembrane region" description="Helical" evidence="4">
    <location>
        <begin position="126"/>
        <end position="144"/>
    </location>
</feature>
<keyword evidence="4" id="KW-0812">Transmembrane</keyword>
<dbReference type="InterPro" id="IPR007168">
    <property type="entry name" value="Phageshock_PspC_N"/>
</dbReference>
<dbReference type="SUPFAM" id="SSF55874">
    <property type="entry name" value="ATPase domain of HSP90 chaperone/DNA topoisomerase II/histidine kinase"/>
    <property type="match status" value="1"/>
</dbReference>
<dbReference type="Pfam" id="PF02518">
    <property type="entry name" value="HATPase_c"/>
    <property type="match status" value="1"/>
</dbReference>
<dbReference type="PANTHER" id="PTHR24421:SF61">
    <property type="entry name" value="OXYGEN SENSOR HISTIDINE KINASE NREB"/>
    <property type="match status" value="1"/>
</dbReference>